<keyword evidence="2" id="KW-1185">Reference proteome</keyword>
<evidence type="ECO:0000313" key="2">
    <source>
        <dbReference type="Proteomes" id="UP000035642"/>
    </source>
</evidence>
<sequence length="244" mass="27523">MVRKNLIDLQMMINWTELPSEIISAICDYLSYSERQTLAMVNHRCEQIVNARREKFAGIIVRGMPSINIVVLHIPPSTVTGLYGSIDLSWAGRNIELLVSLRGQAMGQTFYCPSQFDRQNYYEATTYYFIDVAFGDGSRLRKEFSTTYCGTTDVKTVLTNSSNPFGCSSTGRMRNVSPFQLMSAYFKCILRRSMVDTLYVGLVGAVPLLKVVDCRVLNIVLPDELVDNDVRLKSAHQTKMTKAL</sequence>
<protein>
    <submittedName>
        <fullName evidence="3">F-box domain-containing protein</fullName>
    </submittedName>
</protein>
<name>A0A0K0CT47_ANGCA</name>
<organism evidence="2 3">
    <name type="scientific">Angiostrongylus cantonensis</name>
    <name type="common">Rat lungworm</name>
    <dbReference type="NCBI Taxonomy" id="6313"/>
    <lineage>
        <taxon>Eukaryota</taxon>
        <taxon>Metazoa</taxon>
        <taxon>Ecdysozoa</taxon>
        <taxon>Nematoda</taxon>
        <taxon>Chromadorea</taxon>
        <taxon>Rhabditida</taxon>
        <taxon>Rhabditina</taxon>
        <taxon>Rhabditomorpha</taxon>
        <taxon>Strongyloidea</taxon>
        <taxon>Metastrongylidae</taxon>
        <taxon>Angiostrongylus</taxon>
    </lineage>
</organism>
<dbReference type="WBParaSite" id="ACAC_0000021001-mRNA-1">
    <property type="protein sequence ID" value="ACAC_0000021001-mRNA-1"/>
    <property type="gene ID" value="ACAC_0000021001"/>
</dbReference>
<evidence type="ECO:0000259" key="1">
    <source>
        <dbReference type="PROSITE" id="PS50181"/>
    </source>
</evidence>
<feature type="domain" description="F-box" evidence="1">
    <location>
        <begin position="12"/>
        <end position="59"/>
    </location>
</feature>
<dbReference type="Pfam" id="PF00646">
    <property type="entry name" value="F-box"/>
    <property type="match status" value="1"/>
</dbReference>
<dbReference type="PROSITE" id="PS50181">
    <property type="entry name" value="FBOX"/>
    <property type="match status" value="1"/>
</dbReference>
<dbReference type="AlphaFoldDB" id="A0A0K0CT47"/>
<evidence type="ECO:0000313" key="3">
    <source>
        <dbReference type="WBParaSite" id="ACAC_0000021001-mRNA-1"/>
    </source>
</evidence>
<dbReference type="InterPro" id="IPR001810">
    <property type="entry name" value="F-box_dom"/>
</dbReference>
<reference evidence="2" key="1">
    <citation type="submission" date="2012-09" db="EMBL/GenBank/DDBJ databases">
        <authorList>
            <person name="Martin A.A."/>
        </authorList>
    </citation>
    <scope>NUCLEOTIDE SEQUENCE</scope>
</reference>
<accession>A0A0K0CT47</accession>
<reference evidence="3" key="2">
    <citation type="submission" date="2017-02" db="UniProtKB">
        <authorList>
            <consortium name="WormBaseParasite"/>
        </authorList>
    </citation>
    <scope>IDENTIFICATION</scope>
</reference>
<proteinExistence type="predicted"/>
<dbReference type="Proteomes" id="UP000035642">
    <property type="component" value="Unassembled WGS sequence"/>
</dbReference>